<evidence type="ECO:0000259" key="2">
    <source>
        <dbReference type="PROSITE" id="PS50948"/>
    </source>
</evidence>
<feature type="compositionally biased region" description="Low complexity" evidence="1">
    <location>
        <begin position="603"/>
        <end position="627"/>
    </location>
</feature>
<evidence type="ECO:0000256" key="1">
    <source>
        <dbReference type="SAM" id="MobiDB-lite"/>
    </source>
</evidence>
<dbReference type="Proteomes" id="UP000322000">
    <property type="component" value="Chromosome 21"/>
</dbReference>
<feature type="region of interest" description="Disordered" evidence="1">
    <location>
        <begin position="1331"/>
        <end position="1354"/>
    </location>
</feature>
<sequence length="1354" mass="152326">MQTDWQWNLIKRFPIPISFYSCLCLQKTYVNPFLPRLDRSFRGKGLCELMTKPIEAFDLRRDFVEDKDFDFFELDRNSLEPNCPETLRGPGILHSGFLSSKPNRIPDGDGAQSGWRDRYDSFDGRNRDRFGEDRRGFGNKRYDDRNYIPYRINQGLARSDDDQENWGQYGGVYGGFDHYKDRNDYHKSIDHWRLASDAEKPSYGVKPISNNNFNYHSLGKNGETWSSRYGYGSWKRGRWNNSGSSGNTNGLDYGESSFYKPKSHVYEQIDRSDDGRTKDCSSRRRPGMSLGSGAIRRALIARNVVECEAACFGEREFKCVSYSYRYSNSHGSDNCFLSERPYRGLEMSADSSSDVYAMPQDQGCVTINYKPWVESECFWHVRSGSAVSDGAVGAALTVGGLGACEAECIRAHAFFCRGFSFRFDSPKIGDDLENCILTSSPPTSLENGHGVRPNSGHELYARGNYGRGCEPALYDDVQHRDEECYLQYDKAAKLTGAAIRGQARVKDEQACGRACNDAPFRCLSFSFNNKAPSSVDNCFLSEIRLFDLQRGVDYEHSAHDWLFAFDLFNGQCWRKVHASYDEPAPEIPRPLSAPPVEDPYSVSGPSGPPTTGLSGPSGPSGPSAPSGPEYPDHHDTPHIPASGPPSGPGFKPYSRPDPYKPGYSDPSAPGYKPNYPPSAPHKPYPEPSGPDFKPEYSGPSGPYKPDYPGPIGPSFKPAYTPPVIVTNIKDYPSGPGSYKPGYLPDPDVKPFRPQRPVFRPNDFVEKPGYLPEKPGYLPERRPGYPGPSRPIQDVYRPRPGGKPGLPDREVSEPSSVSRHYTVSGFPCRSGSRCAQNTVAGHWACEPEGGEIGSWDYCCSPTHRCGYSEGFHKPWCYVGPNEDQWRPCSEKYYPYHQHKIPHPSQAQDAHQGNRPSGPPGPPGSGRPGLQGPVGPYISEGDRKYWDDLYKNGPQAYYDKYGNPLPGYSRVPTESRPHIKFSHNSPPPGTGTWLPVSPSQGPEGPPPNGLGVPRYWPVAYLHKEPPPNTTYFRYNETQQPTTTTERFTTTALPTTQQPRSDNQEKHRDEKKRNISDFDEVLEITTVKVIPTTTALPVKEVVVTEEPVTENITEVEIVKPESVKIKDTIPGIDDKIDDFSSSIEVIDLDDVKGDKLSDLKMLEAEERQIEEIGRILASRRGGKLVLDKRSQKDLESKHIAIDKDLLDFNFGNRFNIERRGVIQKVSKDEIERERADKSLEVSETSFVRPPRVLSTTENIRKAIVNGKVFYDATIREQRDIYTNSTRKSKSLRNDEKITNLASTASFGKKIVKTRNVNPVRRVRRVYRKRYNPEEVRRRLLEREKSKIETSSDSSKKI</sequence>
<dbReference type="GO" id="GO:0009653">
    <property type="term" value="P:anatomical structure morphogenesis"/>
    <property type="evidence" value="ECO:0007669"/>
    <property type="project" value="TreeGrafter"/>
</dbReference>
<name>A0A7E5WNU8_TRINI</name>
<evidence type="ECO:0000313" key="4">
    <source>
        <dbReference type="RefSeq" id="XP_026742022.1"/>
    </source>
</evidence>
<dbReference type="GeneID" id="113504107"/>
<feature type="domain" description="Apple" evidence="2">
    <location>
        <begin position="280"/>
        <end position="360"/>
    </location>
</feature>
<keyword evidence="3" id="KW-1185">Reference proteome</keyword>
<feature type="compositionally biased region" description="Pro residues" evidence="1">
    <location>
        <begin position="674"/>
        <end position="688"/>
    </location>
</feature>
<proteinExistence type="predicted"/>
<dbReference type="InParanoid" id="A0A7E5WNU8"/>
<feature type="region of interest" description="Disordered" evidence="1">
    <location>
        <begin position="960"/>
        <end position="1003"/>
    </location>
</feature>
<dbReference type="PANTHER" id="PTHR47327:SF13">
    <property type="entry name" value="APPLE DOMAIN-CONTAINING PROTEIN"/>
    <property type="match status" value="1"/>
</dbReference>
<feature type="compositionally biased region" description="Low complexity" evidence="1">
    <location>
        <begin position="1036"/>
        <end position="1053"/>
    </location>
</feature>
<reference evidence="4" key="1">
    <citation type="submission" date="2025-08" db="UniProtKB">
        <authorList>
            <consortium name="RefSeq"/>
        </authorList>
    </citation>
    <scope>IDENTIFICATION</scope>
</reference>
<feature type="region of interest" description="Disordered" evidence="1">
    <location>
        <begin position="584"/>
        <end position="816"/>
    </location>
</feature>
<feature type="compositionally biased region" description="Pro residues" evidence="1">
    <location>
        <begin position="585"/>
        <end position="597"/>
    </location>
</feature>
<dbReference type="PROSITE" id="PS50948">
    <property type="entry name" value="PAN"/>
    <property type="match status" value="2"/>
</dbReference>
<dbReference type="Gene3D" id="3.50.4.10">
    <property type="entry name" value="Hepatocyte Growth Factor"/>
    <property type="match status" value="1"/>
</dbReference>
<dbReference type="RefSeq" id="XP_026742022.1">
    <property type="nucleotide sequence ID" value="XM_026886221.1"/>
</dbReference>
<organism evidence="3 4">
    <name type="scientific">Trichoplusia ni</name>
    <name type="common">Cabbage looper</name>
    <dbReference type="NCBI Taxonomy" id="7111"/>
    <lineage>
        <taxon>Eukaryota</taxon>
        <taxon>Metazoa</taxon>
        <taxon>Ecdysozoa</taxon>
        <taxon>Arthropoda</taxon>
        <taxon>Hexapoda</taxon>
        <taxon>Insecta</taxon>
        <taxon>Pterygota</taxon>
        <taxon>Neoptera</taxon>
        <taxon>Endopterygota</taxon>
        <taxon>Lepidoptera</taxon>
        <taxon>Glossata</taxon>
        <taxon>Ditrysia</taxon>
        <taxon>Noctuoidea</taxon>
        <taxon>Noctuidae</taxon>
        <taxon>Plusiinae</taxon>
        <taxon>Trichoplusia</taxon>
    </lineage>
</organism>
<feature type="region of interest" description="Disordered" evidence="1">
    <location>
        <begin position="1036"/>
        <end position="1070"/>
    </location>
</feature>
<dbReference type="OrthoDB" id="5418055at2759"/>
<dbReference type="PANTHER" id="PTHR47327">
    <property type="entry name" value="FI18240P1-RELATED"/>
    <property type="match status" value="1"/>
</dbReference>
<protein>
    <submittedName>
        <fullName evidence="4">Uncharacterized protein LOC113504107</fullName>
    </submittedName>
</protein>
<feature type="compositionally biased region" description="Basic and acidic residues" evidence="1">
    <location>
        <begin position="1059"/>
        <end position="1070"/>
    </location>
</feature>
<evidence type="ECO:0000313" key="3">
    <source>
        <dbReference type="Proteomes" id="UP000322000"/>
    </source>
</evidence>
<dbReference type="InterPro" id="IPR052774">
    <property type="entry name" value="Celegans_DevNeuronal_Protein"/>
</dbReference>
<gene>
    <name evidence="4" type="primary">LOC113504107</name>
</gene>
<dbReference type="KEGG" id="tnl:113504107"/>
<feature type="region of interest" description="Disordered" evidence="1">
    <location>
        <begin position="898"/>
        <end position="936"/>
    </location>
</feature>
<accession>A0A7E5WNU8</accession>
<dbReference type="InterPro" id="IPR003609">
    <property type="entry name" value="Pan_app"/>
</dbReference>
<feature type="domain" description="Apple" evidence="2">
    <location>
        <begin position="377"/>
        <end position="464"/>
    </location>
</feature>